<evidence type="ECO:0000313" key="2">
    <source>
        <dbReference type="EMBL" id="KAL3270273.1"/>
    </source>
</evidence>
<organism evidence="2 3">
    <name type="scientific">Cryptolaemus montrouzieri</name>
    <dbReference type="NCBI Taxonomy" id="559131"/>
    <lineage>
        <taxon>Eukaryota</taxon>
        <taxon>Metazoa</taxon>
        <taxon>Ecdysozoa</taxon>
        <taxon>Arthropoda</taxon>
        <taxon>Hexapoda</taxon>
        <taxon>Insecta</taxon>
        <taxon>Pterygota</taxon>
        <taxon>Neoptera</taxon>
        <taxon>Endopterygota</taxon>
        <taxon>Coleoptera</taxon>
        <taxon>Polyphaga</taxon>
        <taxon>Cucujiformia</taxon>
        <taxon>Coccinelloidea</taxon>
        <taxon>Coccinellidae</taxon>
        <taxon>Scymninae</taxon>
        <taxon>Scymnini</taxon>
        <taxon>Cryptolaemus</taxon>
    </lineage>
</organism>
<accession>A0ABD2MUW9</accession>
<feature type="region of interest" description="Disordered" evidence="1">
    <location>
        <begin position="37"/>
        <end position="117"/>
    </location>
</feature>
<comment type="caution">
    <text evidence="2">The sequence shown here is derived from an EMBL/GenBank/DDBJ whole genome shotgun (WGS) entry which is preliminary data.</text>
</comment>
<proteinExistence type="predicted"/>
<gene>
    <name evidence="2" type="ORF">HHI36_009326</name>
</gene>
<name>A0ABD2MUW9_9CUCU</name>
<dbReference type="AlphaFoldDB" id="A0ABD2MUW9"/>
<dbReference type="Proteomes" id="UP001516400">
    <property type="component" value="Unassembled WGS sequence"/>
</dbReference>
<feature type="compositionally biased region" description="Basic and acidic residues" evidence="1">
    <location>
        <begin position="54"/>
        <end position="91"/>
    </location>
</feature>
<evidence type="ECO:0000256" key="1">
    <source>
        <dbReference type="SAM" id="MobiDB-lite"/>
    </source>
</evidence>
<sequence>TGEISISAVEIQSEPSTYLPITPEVKRPYPTAVRNIKTNKGREPDKSCIYSTPEKTKLEERHRQKELKKKLEHEREARTKAVRRSLKELNSRQKKKKAKKIECDEDSEGSEGSRFSLWESSTSPVDLEINVETEDRSINYNLNMTTVKINGNCYVLIKFEKETYVVHYIGKVLSHYSSTELKTSYLRKKPGLLWSFFLPDIKDIHTVYISDIAMILPDSQPRAACTPRMNRLFIFAVN</sequence>
<evidence type="ECO:0000313" key="3">
    <source>
        <dbReference type="Proteomes" id="UP001516400"/>
    </source>
</evidence>
<reference evidence="2 3" key="1">
    <citation type="journal article" date="2021" name="BMC Biol.">
        <title>Horizontally acquired antibacterial genes associated with adaptive radiation of ladybird beetles.</title>
        <authorList>
            <person name="Li H.S."/>
            <person name="Tang X.F."/>
            <person name="Huang Y.H."/>
            <person name="Xu Z.Y."/>
            <person name="Chen M.L."/>
            <person name="Du X.Y."/>
            <person name="Qiu B.Y."/>
            <person name="Chen P.T."/>
            <person name="Zhang W."/>
            <person name="Slipinski A."/>
            <person name="Escalona H.E."/>
            <person name="Waterhouse R.M."/>
            <person name="Zwick A."/>
            <person name="Pang H."/>
        </authorList>
    </citation>
    <scope>NUCLEOTIDE SEQUENCE [LARGE SCALE GENOMIC DNA]</scope>
    <source>
        <strain evidence="2">SYSU2018</strain>
    </source>
</reference>
<protein>
    <submittedName>
        <fullName evidence="2">Uncharacterized protein</fullName>
    </submittedName>
</protein>
<feature type="non-terminal residue" evidence="2">
    <location>
        <position position="1"/>
    </location>
</feature>
<dbReference type="EMBL" id="JABFTP020000021">
    <property type="protein sequence ID" value="KAL3270273.1"/>
    <property type="molecule type" value="Genomic_DNA"/>
</dbReference>
<keyword evidence="3" id="KW-1185">Reference proteome</keyword>